<keyword evidence="4" id="KW-1185">Reference proteome</keyword>
<organism evidence="3 4">
    <name type="scientific">Mya arenaria</name>
    <name type="common">Soft-shell clam</name>
    <dbReference type="NCBI Taxonomy" id="6604"/>
    <lineage>
        <taxon>Eukaryota</taxon>
        <taxon>Metazoa</taxon>
        <taxon>Spiralia</taxon>
        <taxon>Lophotrochozoa</taxon>
        <taxon>Mollusca</taxon>
        <taxon>Bivalvia</taxon>
        <taxon>Autobranchia</taxon>
        <taxon>Heteroconchia</taxon>
        <taxon>Euheterodonta</taxon>
        <taxon>Imparidentia</taxon>
        <taxon>Neoheterodontei</taxon>
        <taxon>Myida</taxon>
        <taxon>Myoidea</taxon>
        <taxon>Myidae</taxon>
        <taxon>Mya</taxon>
    </lineage>
</organism>
<dbReference type="EMBL" id="CP111024">
    <property type="protein sequence ID" value="WAR24029.1"/>
    <property type="molecule type" value="Genomic_DNA"/>
</dbReference>
<feature type="compositionally biased region" description="Low complexity" evidence="1">
    <location>
        <begin position="179"/>
        <end position="192"/>
    </location>
</feature>
<sequence>RQPVKPEISKPQVAQVKPERSKPQVAQVKPERSKPQVAQVKPERSKPQVAKVKPERSKPQVAQVKPEISKPPTTRVKPVTNVRETRRQVSFSLEPDVSVYDIKLPIKKEEDRINIVRKSKLGFKKLHLELLEMFSTKDKKENPYGKRVKLKPSQRSKDKPHLETVIITNNSDKNTYGNAAAAPSSPVSPKSPGIHPMASRSLPPLPEQPKPPTEAKVNQSSVDLALRPPSQSNEGRIIYTQSDDGAEDVEEDTDRIYDEAEDEQHDYLEPLTLEDLKKISRPNQSSQDFYTYSVKEVIECFNLCFPDKPCLGTFCAEQRLDGSFFKRYEDPSMVFETLELSFIDKTKLKVRDLVTPVYAFILGKRPSRTCRIPSFFVRDLVTPAYAVILVTSAYAIMLVTSAYAIMLVTPAYAIMLVTSAYSIILAYAIILVTSAYAIILVTSAYAIIFVTSAYAIILAYVIILVTSGYAIILVTSAYAIILAYVIILVTSAYAIILVTSAYAIILGFKTKNNMCSVFFGGKLLAYSFHISYGVWSDLHNMSESRRYMGMMRVP</sequence>
<dbReference type="Proteomes" id="UP001164746">
    <property type="component" value="Chromosome 13"/>
</dbReference>
<feature type="compositionally biased region" description="Basic and acidic residues" evidence="1">
    <location>
        <begin position="41"/>
        <end position="58"/>
    </location>
</feature>
<feature type="compositionally biased region" description="Pro residues" evidence="1">
    <location>
        <begin position="203"/>
        <end position="212"/>
    </location>
</feature>
<reference evidence="3" key="1">
    <citation type="submission" date="2022-11" db="EMBL/GenBank/DDBJ databases">
        <title>Centuries of genome instability and evolution in soft-shell clam transmissible cancer (bioRxiv).</title>
        <authorList>
            <person name="Hart S.F.M."/>
            <person name="Yonemitsu M.A."/>
            <person name="Giersch R.M."/>
            <person name="Beal B.F."/>
            <person name="Arriagada G."/>
            <person name="Davis B.W."/>
            <person name="Ostrander E.A."/>
            <person name="Goff S.P."/>
            <person name="Metzger M.J."/>
        </authorList>
    </citation>
    <scope>NUCLEOTIDE SEQUENCE</scope>
    <source>
        <strain evidence="3">MELC-2E11</strain>
        <tissue evidence="3">Siphon/mantle</tissue>
    </source>
</reference>
<gene>
    <name evidence="3" type="ORF">MAR_037698</name>
</gene>
<feature type="transmembrane region" description="Helical" evidence="2">
    <location>
        <begin position="412"/>
        <end position="439"/>
    </location>
</feature>
<keyword evidence="2" id="KW-0812">Transmembrane</keyword>
<evidence type="ECO:0000313" key="4">
    <source>
        <dbReference type="Proteomes" id="UP001164746"/>
    </source>
</evidence>
<evidence type="ECO:0000313" key="3">
    <source>
        <dbReference type="EMBL" id="WAR24029.1"/>
    </source>
</evidence>
<accession>A0ABY7FRV1</accession>
<feature type="compositionally biased region" description="Basic and acidic residues" evidence="1">
    <location>
        <begin position="135"/>
        <end position="144"/>
    </location>
</feature>
<name>A0ABY7FRV1_MYAAR</name>
<feature type="region of interest" description="Disordered" evidence="1">
    <location>
        <begin position="135"/>
        <end position="236"/>
    </location>
</feature>
<feature type="transmembrane region" description="Helical" evidence="2">
    <location>
        <begin position="446"/>
        <end position="472"/>
    </location>
</feature>
<evidence type="ECO:0000256" key="2">
    <source>
        <dbReference type="SAM" id="Phobius"/>
    </source>
</evidence>
<keyword evidence="2" id="KW-0472">Membrane</keyword>
<feature type="non-terminal residue" evidence="3">
    <location>
        <position position="554"/>
    </location>
</feature>
<keyword evidence="2" id="KW-1133">Transmembrane helix</keyword>
<feature type="non-terminal residue" evidence="3">
    <location>
        <position position="1"/>
    </location>
</feature>
<feature type="transmembrane region" description="Helical" evidence="2">
    <location>
        <begin position="478"/>
        <end position="505"/>
    </location>
</feature>
<feature type="compositionally biased region" description="Polar residues" evidence="1">
    <location>
        <begin position="166"/>
        <end position="177"/>
    </location>
</feature>
<feature type="transmembrane region" description="Helical" evidence="2">
    <location>
        <begin position="384"/>
        <end position="406"/>
    </location>
</feature>
<evidence type="ECO:0000256" key="1">
    <source>
        <dbReference type="SAM" id="MobiDB-lite"/>
    </source>
</evidence>
<proteinExistence type="predicted"/>
<protein>
    <submittedName>
        <fullName evidence="3">Uncharacterized protein</fullName>
    </submittedName>
</protein>
<feature type="region of interest" description="Disordered" evidence="1">
    <location>
        <begin position="1"/>
        <end position="81"/>
    </location>
</feature>